<protein>
    <recommendedName>
        <fullName evidence="2">PDZ domain-containing protein</fullName>
    </recommendedName>
</protein>
<dbReference type="Gene3D" id="2.30.42.10">
    <property type="match status" value="1"/>
</dbReference>
<dbReference type="InterPro" id="IPR001478">
    <property type="entry name" value="PDZ"/>
</dbReference>
<feature type="domain" description="PDZ" evidence="2">
    <location>
        <begin position="32"/>
        <end position="83"/>
    </location>
</feature>
<dbReference type="GO" id="GO:0005975">
    <property type="term" value="P:carbohydrate metabolic process"/>
    <property type="evidence" value="ECO:0007669"/>
    <property type="project" value="InterPro"/>
</dbReference>
<dbReference type="EMBL" id="QHJQ01000002">
    <property type="protein sequence ID" value="PXA05082.1"/>
    <property type="molecule type" value="Genomic_DNA"/>
</dbReference>
<sequence>MNVAAADTAADPVFNPTPKANDRRGWTIQNFGPVGIGIQLEKGFVMKINNVEPGSPAAETGQLEKGQVIESINGVRFNDIDRDPRIVLAQMITDAEASDGRIVLDIQDLGDVTVTIPVLGSYSPTWPLNCPKSDKIVRHLADLLAKQGENEWGSVIFLLSTGNEKDLDVVRGWMKKRKEIGSINWAIGMQGIGICEYYLRTGDQSVLPMIQKGADHLRDHIYNGAWAGRASGQYTYQSGGHVNASGVHCLTFLLLAKTCGVDVDEFTLQSSLRHFYRYSGRGSVPYGDYTSKAGYGDCNGKTSGLAMAMAAASRLTPGGDKSIYAQAAQINAMKGYYGINTYHVGHTGGGLGEIWKSAAMGLMMDERPEQYRQYLDARRWILELSRRHTGGIGIGGGKDGNYDVATGENSDKGWGSYFALNYTLPRKQLYLFGAPSQWAKSYKLPTRPWGTSRDDAFSSPYPVASGPWSRSDILKETLEQHVGEPAYEILRDDKVSDLNLVTYLHHPEITHRFEAKAAVVRLKKDDMILGLLLSRDARLKHIGVMALHDLFGTWNKRNADPGRVTPEMMAQVEKFIRDPHESWYVKQWSLGLLQHTDIDHLRTYKDLLVQYVEHEEHWIQGSAISASIRLLSDPACYKDLFPPIARAISKATAYPIVSRARFITEQLGDADPEIQAYGLNVMKTVYELQPNQMMSENGRNEIGGGGNFKRKAIGQVVGFSEAGKAYLDSTPKLTSEWKRSGRDQDKFTFSGTFQSNPDLHGTWCLINHDLVESRSDANDYIKGKIEKNQIPSMQPERMKYGFVINRDGQISPVGFTKQKFNFPMRYSGDMAFSTFIDKAYHYEVFTIGDREYLMFEEDFEAEEDSSYKAIYKTYVKVASSK</sequence>
<dbReference type="PROSITE" id="PS50106">
    <property type="entry name" value="PDZ"/>
    <property type="match status" value="1"/>
</dbReference>
<feature type="region of interest" description="Disordered" evidence="1">
    <location>
        <begin position="1"/>
        <end position="22"/>
    </location>
</feature>
<dbReference type="InterPro" id="IPR036034">
    <property type="entry name" value="PDZ_sf"/>
</dbReference>
<reference evidence="3 4" key="1">
    <citation type="submission" date="2018-05" db="EMBL/GenBank/DDBJ databases">
        <title>Coraliomargarita sinensis sp. nov., isolated from a marine solar saltern.</title>
        <authorList>
            <person name="Zhou L.Y."/>
        </authorList>
    </citation>
    <scope>NUCLEOTIDE SEQUENCE [LARGE SCALE GENOMIC DNA]</scope>
    <source>
        <strain evidence="3 4">WN38</strain>
    </source>
</reference>
<evidence type="ECO:0000259" key="2">
    <source>
        <dbReference type="PROSITE" id="PS50106"/>
    </source>
</evidence>
<dbReference type="InterPro" id="IPR046255">
    <property type="entry name" value="DUF6288"/>
</dbReference>
<comment type="caution">
    <text evidence="3">The sequence shown here is derived from an EMBL/GenBank/DDBJ whole genome shotgun (WGS) entry which is preliminary data.</text>
</comment>
<accession>A0A317ZJB3</accession>
<proteinExistence type="predicted"/>
<dbReference type="InParanoid" id="A0A317ZJB3"/>
<organism evidence="3 4">
    <name type="scientific">Coraliomargarita sinensis</name>
    <dbReference type="NCBI Taxonomy" id="2174842"/>
    <lineage>
        <taxon>Bacteria</taxon>
        <taxon>Pseudomonadati</taxon>
        <taxon>Verrucomicrobiota</taxon>
        <taxon>Opitutia</taxon>
        <taxon>Puniceicoccales</taxon>
        <taxon>Coraliomargaritaceae</taxon>
        <taxon>Coraliomargarita</taxon>
    </lineage>
</organism>
<dbReference type="Proteomes" id="UP000247099">
    <property type="component" value="Unassembled WGS sequence"/>
</dbReference>
<gene>
    <name evidence="3" type="ORF">DDZ13_03710</name>
</gene>
<dbReference type="InterPro" id="IPR008928">
    <property type="entry name" value="6-hairpin_glycosidase_sf"/>
</dbReference>
<evidence type="ECO:0000313" key="3">
    <source>
        <dbReference type="EMBL" id="PXA05082.1"/>
    </source>
</evidence>
<evidence type="ECO:0000313" key="4">
    <source>
        <dbReference type="Proteomes" id="UP000247099"/>
    </source>
</evidence>
<dbReference type="SUPFAM" id="SSF48208">
    <property type="entry name" value="Six-hairpin glycosidases"/>
    <property type="match status" value="1"/>
</dbReference>
<dbReference type="AlphaFoldDB" id="A0A317ZJB3"/>
<dbReference type="Pfam" id="PF19805">
    <property type="entry name" value="DUF6288"/>
    <property type="match status" value="1"/>
</dbReference>
<evidence type="ECO:0000256" key="1">
    <source>
        <dbReference type="SAM" id="MobiDB-lite"/>
    </source>
</evidence>
<dbReference type="SUPFAM" id="SSF50156">
    <property type="entry name" value="PDZ domain-like"/>
    <property type="match status" value="1"/>
</dbReference>
<name>A0A317ZJB3_9BACT</name>
<keyword evidence="4" id="KW-1185">Reference proteome</keyword>